<keyword evidence="1" id="KW-0732">Signal</keyword>
<name>A0AA46DFX4_9BURK</name>
<gene>
    <name evidence="3" type="ORF">EV676_10117</name>
</gene>
<proteinExistence type="predicted"/>
<sequence length="113" mass="12676">MSLPRPSSSLRLLAGFGVALACTLWSGPAVQAHDHDHERARQALQQGKVLPLRTVLDQVERSQKGQVIKIEFEEDDGRFIYKLRLLHPNGEVSKLKVDAVDGRVLGIRRRGRD</sequence>
<dbReference type="RefSeq" id="WP_132762969.1">
    <property type="nucleotide sequence ID" value="NZ_CP110416.1"/>
</dbReference>
<evidence type="ECO:0000259" key="2">
    <source>
        <dbReference type="Pfam" id="PF03413"/>
    </source>
</evidence>
<reference evidence="3 4" key="1">
    <citation type="submission" date="2019-03" db="EMBL/GenBank/DDBJ databases">
        <title>Genomic Encyclopedia of Type Strains, Phase IV (KMG-IV): sequencing the most valuable type-strain genomes for metagenomic binning, comparative biology and taxonomic classification.</title>
        <authorList>
            <person name="Goeker M."/>
        </authorList>
    </citation>
    <scope>NUCLEOTIDE SEQUENCE [LARGE SCALE GENOMIC DNA]</scope>
    <source>
        <strain evidence="3 4">DSM 15264</strain>
    </source>
</reference>
<feature type="domain" description="PepSY" evidence="2">
    <location>
        <begin position="54"/>
        <end position="107"/>
    </location>
</feature>
<comment type="caution">
    <text evidence="3">The sequence shown here is derived from an EMBL/GenBank/DDBJ whole genome shotgun (WGS) entry which is preliminary data.</text>
</comment>
<evidence type="ECO:0000313" key="3">
    <source>
        <dbReference type="EMBL" id="TCP09444.1"/>
    </source>
</evidence>
<dbReference type="EMBL" id="SLXF01000001">
    <property type="protein sequence ID" value="TCP09444.1"/>
    <property type="molecule type" value="Genomic_DNA"/>
</dbReference>
<protein>
    <submittedName>
        <fullName evidence="3">Peptidase YpeB-like protein</fullName>
    </submittedName>
</protein>
<evidence type="ECO:0000256" key="1">
    <source>
        <dbReference type="SAM" id="SignalP"/>
    </source>
</evidence>
<dbReference type="InterPro" id="IPR025711">
    <property type="entry name" value="PepSY"/>
</dbReference>
<evidence type="ECO:0000313" key="4">
    <source>
        <dbReference type="Proteomes" id="UP000294772"/>
    </source>
</evidence>
<organism evidence="3 4">
    <name type="scientific">Caldimonas thermodepolymerans</name>
    <dbReference type="NCBI Taxonomy" id="215580"/>
    <lineage>
        <taxon>Bacteria</taxon>
        <taxon>Pseudomonadati</taxon>
        <taxon>Pseudomonadota</taxon>
        <taxon>Betaproteobacteria</taxon>
        <taxon>Burkholderiales</taxon>
        <taxon>Sphaerotilaceae</taxon>
        <taxon>Caldimonas</taxon>
    </lineage>
</organism>
<dbReference type="Gene3D" id="3.10.450.40">
    <property type="match status" value="1"/>
</dbReference>
<dbReference type="Pfam" id="PF03413">
    <property type="entry name" value="PepSY"/>
    <property type="match status" value="1"/>
</dbReference>
<accession>A0AA46DFX4</accession>
<dbReference type="Proteomes" id="UP000294772">
    <property type="component" value="Unassembled WGS sequence"/>
</dbReference>
<dbReference type="PROSITE" id="PS51257">
    <property type="entry name" value="PROKAR_LIPOPROTEIN"/>
    <property type="match status" value="1"/>
</dbReference>
<feature type="chain" id="PRO_5041268468" evidence="1">
    <location>
        <begin position="22"/>
        <end position="113"/>
    </location>
</feature>
<feature type="signal peptide" evidence="1">
    <location>
        <begin position="1"/>
        <end position="21"/>
    </location>
</feature>
<dbReference type="AlphaFoldDB" id="A0AA46DFX4"/>